<reference evidence="1 2" key="1">
    <citation type="submission" date="2018-06" db="EMBL/GenBank/DDBJ databases">
        <authorList>
            <consortium name="Pathogen Informatics"/>
            <person name="Doyle S."/>
        </authorList>
    </citation>
    <scope>NUCLEOTIDE SEQUENCE [LARGE SCALE GENOMIC DNA]</scope>
    <source>
        <strain evidence="1 2">NCTC11978</strain>
    </source>
</reference>
<protein>
    <submittedName>
        <fullName evidence="1">Ribbon-helix-helix protein, copG family</fullName>
    </submittedName>
</protein>
<dbReference type="InterPro" id="IPR013321">
    <property type="entry name" value="Arc_rbn_hlx_hlx"/>
</dbReference>
<dbReference type="Proteomes" id="UP000254033">
    <property type="component" value="Unassembled WGS sequence"/>
</dbReference>
<dbReference type="RefSeq" id="WP_115176580.1">
    <property type="nucleotide sequence ID" value="NZ_UGNY01000002.1"/>
</dbReference>
<dbReference type="CDD" id="cd22233">
    <property type="entry name" value="RHH_CopAso-like"/>
    <property type="match status" value="1"/>
</dbReference>
<sequence length="78" mass="8819">MATASALISVRVSTEIAERLEKLAKTIDRSKSYVAAEAIEEYLDVHEWQVQAIQEGLEEIEQGATVDLTEVKKQWEIE</sequence>
<evidence type="ECO:0000313" key="1">
    <source>
        <dbReference type="EMBL" id="STX88386.1"/>
    </source>
</evidence>
<proteinExistence type="predicted"/>
<dbReference type="PANTHER" id="PTHR40688">
    <property type="match status" value="1"/>
</dbReference>
<dbReference type="Gene3D" id="1.10.1220.10">
    <property type="entry name" value="Met repressor-like"/>
    <property type="match status" value="1"/>
</dbReference>
<dbReference type="InterPro" id="IPR010985">
    <property type="entry name" value="Ribbon_hlx_hlx"/>
</dbReference>
<name>A0A378KKG1_9GAMM</name>
<gene>
    <name evidence="1" type="ORF">NCTC11978_03403</name>
</gene>
<accession>A0A378KKG1</accession>
<dbReference type="InterPro" id="IPR052991">
    <property type="entry name" value="Non-func_TypeII_TA_Antitoxin"/>
</dbReference>
<organism evidence="1 2">
    <name type="scientific">Legionella feeleii</name>
    <dbReference type="NCBI Taxonomy" id="453"/>
    <lineage>
        <taxon>Bacteria</taxon>
        <taxon>Pseudomonadati</taxon>
        <taxon>Pseudomonadota</taxon>
        <taxon>Gammaproteobacteria</taxon>
        <taxon>Legionellales</taxon>
        <taxon>Legionellaceae</taxon>
        <taxon>Legionella</taxon>
    </lineage>
</organism>
<dbReference type="AlphaFoldDB" id="A0A378KKG1"/>
<dbReference type="SUPFAM" id="SSF47598">
    <property type="entry name" value="Ribbon-helix-helix"/>
    <property type="match status" value="1"/>
</dbReference>
<dbReference type="PANTHER" id="PTHR40688:SF2">
    <property type="entry name" value="RIBBON-HELIX-HELIX PROTEIN COPG DOMAIN-CONTAINING PROTEIN"/>
    <property type="match status" value="1"/>
</dbReference>
<dbReference type="GO" id="GO:0006355">
    <property type="term" value="P:regulation of DNA-templated transcription"/>
    <property type="evidence" value="ECO:0007669"/>
    <property type="project" value="InterPro"/>
</dbReference>
<dbReference type="EMBL" id="UGNY01000002">
    <property type="protein sequence ID" value="STX88386.1"/>
    <property type="molecule type" value="Genomic_DNA"/>
</dbReference>
<evidence type="ECO:0000313" key="2">
    <source>
        <dbReference type="Proteomes" id="UP000254033"/>
    </source>
</evidence>